<accession>Q6IGD8</accession>
<feature type="region of interest" description="Disordered" evidence="1">
    <location>
        <begin position="646"/>
        <end position="694"/>
    </location>
</feature>
<sequence>MIYGFYGFGLLRGATGSGGCNRGETKPAPRIGRNGPSIIRSCPYLGVILFASPLECGVLSSASKSRLSVMPIPKSGRRQQAVGLLDWLSTGWIGSNGFMAALCLIKHSLPLGLYFYFYASPVASMSAFYLRLIMGAGEIGNWPPVTSIPHPISNIQYPAFRIQHSVSCNELQFHLQSLQPLPARNSFTKSAIGAVSTSYNRQWKGATEPQMDALPHGGRCTRSPPAFPPTPQNLKMKLSSEAAEGGAVFDGIFLRENSDLGGHQTKFPSRMRSHAKSLSRGNTSFGHLQLSPGGCLVTCPQTHRGPVSSMPPKRHRYYRPCPYRNQKYPGGFSILLHHKLNYLFRCDVRAGDGVQNWAHILPGPGWLHFITAKETQQGSDVMVLVGLVCDATIGGGAGGATFDFAKMPKQSQPQPQTTMRPNDDCDCNITYTQWCTAGKKTAGEKGKPASQALAMDPNEISNSNVAVAKKNPSGGKPAIFAGLDWTGLGWVNGECFIFSGLRLWLSLVHSFILLPSVSAFCLMKYDCVCFAKVDSMACSFWLRMDSALWAKSHAAYLLLGLGEDTFQQEPALPPLQSFCLLFYTVGKVVNNGGKFLFDSSNIQLTWNFKYISLIVLSVCFSVGASGFCRVSADITQTEIACHGLHVQQSPPEPASSSPAAVAEAAPPPLPSAPAHGIPSLPFPSRSKPTDGGVAASYSYLQQNGMEYGSKCS</sequence>
<feature type="compositionally biased region" description="Low complexity" evidence="1">
    <location>
        <begin position="654"/>
        <end position="664"/>
    </location>
</feature>
<dbReference type="EMBL" id="BK003828">
    <property type="protein sequence ID" value="DAA02526.1"/>
    <property type="molecule type" value="Genomic_DNA"/>
</dbReference>
<protein>
    <submittedName>
        <fullName evidence="2">HDC06590</fullName>
    </submittedName>
</protein>
<reference evidence="2" key="1">
    <citation type="journal article" date="2003" name="Genome Biol.">
        <title>An integrated gene annotation and transcriptional profiling approach towards the full gene content of the Drosophila genome.</title>
        <authorList>
            <person name="Hild M."/>
            <person name="Beckmann B."/>
            <person name="Haas S.A."/>
            <person name="Koch B."/>
            <person name="Solovyev V."/>
            <person name="Busold C."/>
            <person name="Fellenberg K."/>
            <person name="Boutros M."/>
            <person name="Vingron M."/>
            <person name="Sauer F."/>
            <person name="Hoheisel J.D."/>
            <person name="Paro R."/>
        </authorList>
    </citation>
    <scope>NUCLEOTIDE SEQUENCE</scope>
</reference>
<dbReference type="AlphaFoldDB" id="Q6IGD8"/>
<gene>
    <name evidence="2" type="ORF">HDC06590</name>
</gene>
<organism evidence="2">
    <name type="scientific">Drosophila melanogaster</name>
    <name type="common">Fruit fly</name>
    <dbReference type="NCBI Taxonomy" id="7227"/>
    <lineage>
        <taxon>Eukaryota</taxon>
        <taxon>Metazoa</taxon>
        <taxon>Ecdysozoa</taxon>
        <taxon>Arthropoda</taxon>
        <taxon>Hexapoda</taxon>
        <taxon>Insecta</taxon>
        <taxon>Pterygota</taxon>
        <taxon>Neoptera</taxon>
        <taxon>Endopterygota</taxon>
        <taxon>Diptera</taxon>
        <taxon>Brachycera</taxon>
        <taxon>Muscomorpha</taxon>
        <taxon>Ephydroidea</taxon>
        <taxon>Drosophilidae</taxon>
        <taxon>Drosophila</taxon>
        <taxon>Sophophora</taxon>
    </lineage>
</organism>
<evidence type="ECO:0000313" key="2">
    <source>
        <dbReference type="EMBL" id="DAA02526.1"/>
    </source>
</evidence>
<name>Q6IGD8_DROME</name>
<evidence type="ECO:0000256" key="1">
    <source>
        <dbReference type="SAM" id="MobiDB-lite"/>
    </source>
</evidence>
<proteinExistence type="predicted"/>